<evidence type="ECO:0000313" key="2">
    <source>
        <dbReference type="EMBL" id="QJC21179.1"/>
    </source>
</evidence>
<gene>
    <name evidence="2" type="ORF">HC352_00680</name>
</gene>
<keyword evidence="1" id="KW-0472">Membrane</keyword>
<dbReference type="Proteomes" id="UP000502298">
    <property type="component" value="Chromosome"/>
</dbReference>
<feature type="transmembrane region" description="Helical" evidence="1">
    <location>
        <begin position="7"/>
        <end position="26"/>
    </location>
</feature>
<name>A0A6H2EK06_9ACTO</name>
<keyword evidence="1" id="KW-0812">Transmembrane</keyword>
<feature type="transmembrane region" description="Helical" evidence="1">
    <location>
        <begin position="108"/>
        <end position="129"/>
    </location>
</feature>
<dbReference type="InterPro" id="IPR007165">
    <property type="entry name" value="Phage_holin_4_2"/>
</dbReference>
<keyword evidence="3" id="KW-1185">Reference proteome</keyword>
<dbReference type="KEGG" id="arca:HC352_00680"/>
<dbReference type="AlphaFoldDB" id="A0A6H2EK06"/>
<feature type="transmembrane region" description="Helical" evidence="1">
    <location>
        <begin position="41"/>
        <end position="61"/>
    </location>
</feature>
<protein>
    <submittedName>
        <fullName evidence="2">Phage holin family protein</fullName>
    </submittedName>
</protein>
<accession>A0A6H2EK06</accession>
<evidence type="ECO:0000313" key="3">
    <source>
        <dbReference type="Proteomes" id="UP000502298"/>
    </source>
</evidence>
<organism evidence="2 3">
    <name type="scientific">Arcanobacterium buesumense</name>
    <dbReference type="NCBI Taxonomy" id="2722751"/>
    <lineage>
        <taxon>Bacteria</taxon>
        <taxon>Bacillati</taxon>
        <taxon>Actinomycetota</taxon>
        <taxon>Actinomycetes</taxon>
        <taxon>Actinomycetales</taxon>
        <taxon>Actinomycetaceae</taxon>
        <taxon>Arcanobacterium</taxon>
    </lineage>
</organism>
<evidence type="ECO:0000256" key="1">
    <source>
        <dbReference type="SAM" id="Phobius"/>
    </source>
</evidence>
<dbReference type="PANTHER" id="PTHR37309">
    <property type="entry name" value="SLR0284 PROTEIN"/>
    <property type="match status" value="1"/>
</dbReference>
<sequence length="134" mass="14405">MKFLIRVVCNGIALWVTTLMLSGITLREVNFDQLSTLDPRLRTAITVCIAGAILAVVNTFIRPVVKLLSLPLYILTLGLIFVVINAFMLALTAWISAQLGVGIAIESFAWALAGGILISVVNTALDLIVPGVKR</sequence>
<proteinExistence type="predicted"/>
<dbReference type="PANTHER" id="PTHR37309:SF1">
    <property type="entry name" value="SLR0284 PROTEIN"/>
    <property type="match status" value="1"/>
</dbReference>
<feature type="transmembrane region" description="Helical" evidence="1">
    <location>
        <begin position="73"/>
        <end position="96"/>
    </location>
</feature>
<dbReference type="RefSeq" id="WP_168917121.1">
    <property type="nucleotide sequence ID" value="NZ_CP050804.1"/>
</dbReference>
<dbReference type="EMBL" id="CP050804">
    <property type="protein sequence ID" value="QJC21179.1"/>
    <property type="molecule type" value="Genomic_DNA"/>
</dbReference>
<keyword evidence="1" id="KW-1133">Transmembrane helix</keyword>
<reference evidence="2 3" key="1">
    <citation type="submission" date="2020-03" db="EMBL/GenBank/DDBJ databases">
        <title>Complete genome of Arcanobacterium buesumensis sp. nov. strain 2701.</title>
        <authorList>
            <person name="Borowiak M."/>
            <person name="Alssahen M."/>
            <person name="Laemmler C."/>
            <person name="Malorny B."/>
            <person name="Hassan A."/>
            <person name="Prenger-Berninghoff E."/>
            <person name="Ploetz M."/>
            <person name="Abdulmawjood A."/>
        </authorList>
    </citation>
    <scope>NUCLEOTIDE SEQUENCE [LARGE SCALE GENOMIC DNA]</scope>
    <source>
        <strain evidence="2 3">2701</strain>
    </source>
</reference>
<dbReference type="Pfam" id="PF04020">
    <property type="entry name" value="Phage_holin_4_2"/>
    <property type="match status" value="1"/>
</dbReference>